<protein>
    <recommendedName>
        <fullName evidence="4">Methyltransferase type 11 domain-containing protein</fullName>
    </recommendedName>
</protein>
<reference evidence="2" key="1">
    <citation type="submission" date="2019-09" db="EMBL/GenBank/DDBJ databases">
        <title>Draft genome information of white flower Hibiscus syriacus.</title>
        <authorList>
            <person name="Kim Y.-M."/>
        </authorList>
    </citation>
    <scope>NUCLEOTIDE SEQUENCE [LARGE SCALE GENOMIC DNA]</scope>
    <source>
        <strain evidence="2">YM2019G1</strain>
    </source>
</reference>
<accession>A0A6A3ADA5</accession>
<keyword evidence="1" id="KW-0472">Membrane</keyword>
<evidence type="ECO:0008006" key="4">
    <source>
        <dbReference type="Google" id="ProtNLM"/>
    </source>
</evidence>
<dbReference type="Proteomes" id="UP000436088">
    <property type="component" value="Unassembled WGS sequence"/>
</dbReference>
<comment type="caution">
    <text evidence="2">The sequence shown here is derived from an EMBL/GenBank/DDBJ whole genome shotgun (WGS) entry which is preliminary data.</text>
</comment>
<feature type="transmembrane region" description="Helical" evidence="1">
    <location>
        <begin position="20"/>
        <end position="39"/>
    </location>
</feature>
<name>A0A6A3ADA5_HIBSY</name>
<dbReference type="PANTHER" id="PTHR47291">
    <property type="entry name" value="PEPTIDE UPSTREAM PROTEIN"/>
    <property type="match status" value="1"/>
</dbReference>
<dbReference type="AlphaFoldDB" id="A0A6A3ADA5"/>
<sequence>MDFKAPKPIIFQGSLRRRVLVRAFMLAAALSIVPSLQMISGSGPDILYTLSTSAGCAIRPGSSSSNVFPGKFLFSKVWGSFGSVQCEQNMNLITSVVKELMEKQMLSYTAKALCVDEGSMSAVMALRDLGFSDVTGVYMHPFSLKHKKFTHDLDYHDNSYDFVISRDRNKVSGPAILVLENERVLKPGGIGSMLVGPSGLDPTSLIRSVTPVSSLLKASTVVHVDYVDNFTLIVFKKKLENASYFEQYRLPADCPSMANSEDILDNIEPLSEEKPVWFGTSIAYLPCYDSNHICVKQIC</sequence>
<dbReference type="EMBL" id="VEPZ02001007">
    <property type="protein sequence ID" value="KAE8702500.1"/>
    <property type="molecule type" value="Genomic_DNA"/>
</dbReference>
<evidence type="ECO:0000313" key="3">
    <source>
        <dbReference type="Proteomes" id="UP000436088"/>
    </source>
</evidence>
<evidence type="ECO:0000313" key="2">
    <source>
        <dbReference type="EMBL" id="KAE8702500.1"/>
    </source>
</evidence>
<dbReference type="PANTHER" id="PTHR47291:SF1">
    <property type="entry name" value="PEPTIDE UPSTREAM PROTEIN"/>
    <property type="match status" value="1"/>
</dbReference>
<keyword evidence="1" id="KW-0812">Transmembrane</keyword>
<gene>
    <name evidence="2" type="ORF">F3Y22_tig00110482pilonHSYRG00191</name>
</gene>
<keyword evidence="1" id="KW-1133">Transmembrane helix</keyword>
<proteinExistence type="predicted"/>
<evidence type="ECO:0000256" key="1">
    <source>
        <dbReference type="SAM" id="Phobius"/>
    </source>
</evidence>
<organism evidence="2 3">
    <name type="scientific">Hibiscus syriacus</name>
    <name type="common">Rose of Sharon</name>
    <dbReference type="NCBI Taxonomy" id="106335"/>
    <lineage>
        <taxon>Eukaryota</taxon>
        <taxon>Viridiplantae</taxon>
        <taxon>Streptophyta</taxon>
        <taxon>Embryophyta</taxon>
        <taxon>Tracheophyta</taxon>
        <taxon>Spermatophyta</taxon>
        <taxon>Magnoliopsida</taxon>
        <taxon>eudicotyledons</taxon>
        <taxon>Gunneridae</taxon>
        <taxon>Pentapetalae</taxon>
        <taxon>rosids</taxon>
        <taxon>malvids</taxon>
        <taxon>Malvales</taxon>
        <taxon>Malvaceae</taxon>
        <taxon>Malvoideae</taxon>
        <taxon>Hibiscus</taxon>
    </lineage>
</organism>
<keyword evidence="3" id="KW-1185">Reference proteome</keyword>